<name>A0ACC1RRH3_9APHY</name>
<sequence length="414" mass="44201">MAVQAASSSLAPGASADSLDLKKLLVNAPREDLLAASLSFLSTISVAPSFSDVPSFPPHEASLPLFLNVISASSITEKETPTVTIPTSPRLKAMLMEPIVVDRWANTLPSDMSEIQEPESLPDSQPEIPISWIPEGHILPPETFSQLFRRGGNTRADESLGDDSSHDNIQANSLCVEVSYDGHQHHEDDPDRPCATKAINDDSDTALGVPTIMLSNSTAAVALSLESSQSLAPLAVRRGHKVPAPLTLSVSKNTEDGLYPGIPSPFLGSPSTPDPSTKFESSDDPIVSSLDLDAMCQDLRSRCPPLRPDSPFPSPQHMSFADTSSSAYTDQDSDEWAFAKEFLDKIGTAPFRPEPDVSKTPTLTLGAATPHSLTHPSLPSVLATRTRLPRPPQTWTFPSSSGGAPSSLRRRGTA</sequence>
<evidence type="ECO:0000313" key="2">
    <source>
        <dbReference type="Proteomes" id="UP001148662"/>
    </source>
</evidence>
<reference evidence="1" key="1">
    <citation type="submission" date="2022-07" db="EMBL/GenBank/DDBJ databases">
        <title>Genome Sequence of Phlebia brevispora.</title>
        <authorList>
            <person name="Buettner E."/>
        </authorList>
    </citation>
    <scope>NUCLEOTIDE SEQUENCE</scope>
    <source>
        <strain evidence="1">MPL23</strain>
    </source>
</reference>
<dbReference type="EMBL" id="JANHOG010002423">
    <property type="protein sequence ID" value="KAJ3523572.1"/>
    <property type="molecule type" value="Genomic_DNA"/>
</dbReference>
<accession>A0ACC1RRH3</accession>
<evidence type="ECO:0000313" key="1">
    <source>
        <dbReference type="EMBL" id="KAJ3523572.1"/>
    </source>
</evidence>
<keyword evidence="2" id="KW-1185">Reference proteome</keyword>
<gene>
    <name evidence="1" type="ORF">NM688_g8706</name>
</gene>
<proteinExistence type="predicted"/>
<protein>
    <submittedName>
        <fullName evidence="1">Uncharacterized protein</fullName>
    </submittedName>
</protein>
<comment type="caution">
    <text evidence="1">The sequence shown here is derived from an EMBL/GenBank/DDBJ whole genome shotgun (WGS) entry which is preliminary data.</text>
</comment>
<dbReference type="Proteomes" id="UP001148662">
    <property type="component" value="Unassembled WGS sequence"/>
</dbReference>
<organism evidence="1 2">
    <name type="scientific">Phlebia brevispora</name>
    <dbReference type="NCBI Taxonomy" id="194682"/>
    <lineage>
        <taxon>Eukaryota</taxon>
        <taxon>Fungi</taxon>
        <taxon>Dikarya</taxon>
        <taxon>Basidiomycota</taxon>
        <taxon>Agaricomycotina</taxon>
        <taxon>Agaricomycetes</taxon>
        <taxon>Polyporales</taxon>
        <taxon>Meruliaceae</taxon>
        <taxon>Phlebia</taxon>
    </lineage>
</organism>